<dbReference type="PROSITE" id="PS50950">
    <property type="entry name" value="ZF_THAP"/>
    <property type="match status" value="1"/>
</dbReference>
<proteinExistence type="predicted"/>
<keyword evidence="3" id="KW-0862">Zinc</keyword>
<feature type="compositionally biased region" description="Basic and acidic residues" evidence="6">
    <location>
        <begin position="525"/>
        <end position="536"/>
    </location>
</feature>
<feature type="domain" description="THAP-type" evidence="7">
    <location>
        <begin position="1"/>
        <end position="93"/>
    </location>
</feature>
<keyword evidence="8" id="KW-1185">Reference proteome</keyword>
<evidence type="ECO:0000256" key="3">
    <source>
        <dbReference type="ARBA" id="ARBA00022833"/>
    </source>
</evidence>
<accession>A0A8J0U3N1</accession>
<dbReference type="PANTHER" id="PTHR28624">
    <property type="entry name" value="COILED-COIL DOMAIN-CONTAINING PROTEIN 51"/>
    <property type="match status" value="1"/>
</dbReference>
<keyword evidence="1" id="KW-0479">Metal-binding</keyword>
<dbReference type="PANTHER" id="PTHR28624:SF1">
    <property type="entry name" value="MITOCHONDRIAL POTASSIUM CHANNEL"/>
    <property type="match status" value="1"/>
</dbReference>
<sequence>MPSCIVENCGNSSYKAAEKGVKLHPFPTQLHRIKQWLQAIPQKFGDLDSFAQQILDAKKTKPHRVCSHHFTPECYIYMSGKIYLSRDAVPSIFSSCDPPPAKKFCMDPSHIGWKEKPACVDVSTRTDIYNFGRDRGTQFDRYYGVKNKKISTEAKSFTRDVATLTDPRLQTSEPQMSTWGKKLKIITPRLNTADKYSQCPEYDFYRSQSRLFNVSPSYKDLMAMSEELAHTGMKGNKDKNQRNEKILNLTLEIIYLLTGEDFMVMKRTSDGFPQNCTDCMLEGPCRRHTPTVAFSSDSVTNDKVVLELMSNIIQLLTGEEWDYIKGNKAFYSKRMEEDPQQLHPLDCPYEDMRDISGNLQATLCSKPATSKKGGKRASNTFAPLQPITTMVIKEEPTSWDEENENSITTKTFKEEPPSWEEENQSDCSINQFIGQRPGTDTPTTIMGCSTYATTSIKEELVSCEEGNQSDCSINPLTEPIQGTDTPTPIMGCSLNNSSAEDYISHKGEAALCEQENHYDRSINTHRQETQGTEEPHTSGVFLKNSST</sequence>
<name>A0A8J0U3N1_XENLA</name>
<dbReference type="OrthoDB" id="9893599at2759"/>
<organism evidence="9">
    <name type="scientific">Xenopus laevis</name>
    <name type="common">African clawed frog</name>
    <dbReference type="NCBI Taxonomy" id="8355"/>
    <lineage>
        <taxon>Eukaryota</taxon>
        <taxon>Metazoa</taxon>
        <taxon>Chordata</taxon>
        <taxon>Craniata</taxon>
        <taxon>Vertebrata</taxon>
        <taxon>Euteleostomi</taxon>
        <taxon>Amphibia</taxon>
        <taxon>Batrachia</taxon>
        <taxon>Anura</taxon>
        <taxon>Pipoidea</taxon>
        <taxon>Pipidae</taxon>
        <taxon>Xenopodinae</taxon>
        <taxon>Xenopus</taxon>
        <taxon>Xenopus</taxon>
    </lineage>
</organism>
<evidence type="ECO:0000256" key="1">
    <source>
        <dbReference type="ARBA" id="ARBA00022723"/>
    </source>
</evidence>
<evidence type="ECO:0000313" key="9">
    <source>
        <dbReference type="RefSeq" id="XP_018096247.1"/>
    </source>
</evidence>
<dbReference type="AlphaFoldDB" id="A0A8J0U3N1"/>
<evidence type="ECO:0000313" key="8">
    <source>
        <dbReference type="Proteomes" id="UP000186698"/>
    </source>
</evidence>
<dbReference type="Pfam" id="PF05485">
    <property type="entry name" value="THAP"/>
    <property type="match status" value="1"/>
</dbReference>
<dbReference type="SUPFAM" id="SSF57716">
    <property type="entry name" value="Glucocorticoid receptor-like (DNA-binding domain)"/>
    <property type="match status" value="1"/>
</dbReference>
<dbReference type="SMART" id="SM00692">
    <property type="entry name" value="DM3"/>
    <property type="match status" value="1"/>
</dbReference>
<evidence type="ECO:0000256" key="4">
    <source>
        <dbReference type="ARBA" id="ARBA00023125"/>
    </source>
</evidence>
<evidence type="ECO:0000259" key="7">
    <source>
        <dbReference type="PROSITE" id="PS50950"/>
    </source>
</evidence>
<feature type="region of interest" description="Disordered" evidence="6">
    <location>
        <begin position="525"/>
        <end position="547"/>
    </location>
</feature>
<dbReference type="KEGG" id="xla:108704262"/>
<protein>
    <submittedName>
        <fullName evidence="9">Oocyte Zinc finger protein XlCOF29-like isoform X1</fullName>
    </submittedName>
</protein>
<reference evidence="9" key="1">
    <citation type="submission" date="2022-04" db="UniProtKB">
        <authorList>
            <consortium name="RefSeq"/>
        </authorList>
    </citation>
    <scope>IDENTIFICATION</scope>
    <source>
        <strain evidence="9 10">J_2021</strain>
        <tissue evidence="9 10">Erythrocytes</tissue>
    </source>
</reference>
<evidence type="ECO:0000313" key="10">
    <source>
        <dbReference type="RefSeq" id="XP_041434981.1"/>
    </source>
</evidence>
<dbReference type="GO" id="GO:0003677">
    <property type="term" value="F:DNA binding"/>
    <property type="evidence" value="ECO:0007669"/>
    <property type="project" value="UniProtKB-UniRule"/>
</dbReference>
<keyword evidence="4 5" id="KW-0238">DNA-binding</keyword>
<dbReference type="RefSeq" id="XP_018096247.1">
    <property type="nucleotide sequence ID" value="XM_018240758.2"/>
</dbReference>
<dbReference type="GeneID" id="108704262"/>
<dbReference type="RefSeq" id="XP_041434981.1">
    <property type="nucleotide sequence ID" value="XM_041579047.1"/>
</dbReference>
<keyword evidence="2 5" id="KW-0863">Zinc-finger</keyword>
<dbReference type="GO" id="GO:0008270">
    <property type="term" value="F:zinc ion binding"/>
    <property type="evidence" value="ECO:0007669"/>
    <property type="project" value="UniProtKB-KW"/>
</dbReference>
<dbReference type="Proteomes" id="UP000186698">
    <property type="component" value="Chromosome 9_10S"/>
</dbReference>
<gene>
    <name evidence="9 10" type="primary">LOC108704262</name>
</gene>
<evidence type="ECO:0000256" key="5">
    <source>
        <dbReference type="PROSITE-ProRule" id="PRU00309"/>
    </source>
</evidence>
<dbReference type="InterPro" id="IPR037660">
    <property type="entry name" value="CCDC51"/>
</dbReference>
<evidence type="ECO:0000256" key="6">
    <source>
        <dbReference type="SAM" id="MobiDB-lite"/>
    </source>
</evidence>
<dbReference type="SMART" id="SM00980">
    <property type="entry name" value="THAP"/>
    <property type="match status" value="1"/>
</dbReference>
<dbReference type="InterPro" id="IPR006612">
    <property type="entry name" value="THAP_Znf"/>
</dbReference>
<evidence type="ECO:0000256" key="2">
    <source>
        <dbReference type="ARBA" id="ARBA00022771"/>
    </source>
</evidence>